<dbReference type="Pfam" id="PF00356">
    <property type="entry name" value="LacI"/>
    <property type="match status" value="1"/>
</dbReference>
<evidence type="ECO:0000313" key="5">
    <source>
        <dbReference type="EMBL" id="OYX31594.1"/>
    </source>
</evidence>
<dbReference type="Pfam" id="PF13377">
    <property type="entry name" value="Peripla_BP_3"/>
    <property type="match status" value="1"/>
</dbReference>
<evidence type="ECO:0000259" key="4">
    <source>
        <dbReference type="PROSITE" id="PS50932"/>
    </source>
</evidence>
<keyword evidence="1" id="KW-0805">Transcription regulation</keyword>
<dbReference type="Gene3D" id="1.10.260.40">
    <property type="entry name" value="lambda repressor-like DNA-binding domains"/>
    <property type="match status" value="1"/>
</dbReference>
<dbReference type="GO" id="GO:0003700">
    <property type="term" value="F:DNA-binding transcription factor activity"/>
    <property type="evidence" value="ECO:0007669"/>
    <property type="project" value="TreeGrafter"/>
</dbReference>
<proteinExistence type="predicted"/>
<dbReference type="InterPro" id="IPR028082">
    <property type="entry name" value="Peripla_BP_I"/>
</dbReference>
<dbReference type="GO" id="GO:0000976">
    <property type="term" value="F:transcription cis-regulatory region binding"/>
    <property type="evidence" value="ECO:0007669"/>
    <property type="project" value="TreeGrafter"/>
</dbReference>
<keyword evidence="2" id="KW-0238">DNA-binding</keyword>
<name>A0A258FHZ0_9CAUL</name>
<gene>
    <name evidence="5" type="ORF">B7Z01_12360</name>
</gene>
<dbReference type="PROSITE" id="PS50932">
    <property type="entry name" value="HTH_LACI_2"/>
    <property type="match status" value="1"/>
</dbReference>
<dbReference type="SMART" id="SM00354">
    <property type="entry name" value="HTH_LACI"/>
    <property type="match status" value="1"/>
</dbReference>
<feature type="domain" description="HTH lacI-type" evidence="4">
    <location>
        <begin position="13"/>
        <end position="67"/>
    </location>
</feature>
<dbReference type="EMBL" id="NCEB01000030">
    <property type="protein sequence ID" value="OYX31594.1"/>
    <property type="molecule type" value="Genomic_DNA"/>
</dbReference>
<dbReference type="CDD" id="cd06278">
    <property type="entry name" value="PBP1_LacI-like"/>
    <property type="match status" value="1"/>
</dbReference>
<dbReference type="SUPFAM" id="SSF47413">
    <property type="entry name" value="lambda repressor-like DNA-binding domains"/>
    <property type="match status" value="1"/>
</dbReference>
<dbReference type="CDD" id="cd01392">
    <property type="entry name" value="HTH_LacI"/>
    <property type="match status" value="1"/>
</dbReference>
<evidence type="ECO:0000256" key="3">
    <source>
        <dbReference type="ARBA" id="ARBA00023163"/>
    </source>
</evidence>
<accession>A0A258FHZ0</accession>
<dbReference type="Proteomes" id="UP000215595">
    <property type="component" value="Unassembled WGS sequence"/>
</dbReference>
<dbReference type="InterPro" id="IPR010982">
    <property type="entry name" value="Lambda_DNA-bd_dom_sf"/>
</dbReference>
<reference evidence="5 6" key="1">
    <citation type="submission" date="2017-03" db="EMBL/GenBank/DDBJ databases">
        <title>Lifting the veil on microbial sulfur biogeochemistry in mining wastewaters.</title>
        <authorList>
            <person name="Kantor R.S."/>
            <person name="Colenbrander Nelson T."/>
            <person name="Marshall S."/>
            <person name="Bennett D."/>
            <person name="Apte S."/>
            <person name="Camacho D."/>
            <person name="Thomas B.C."/>
            <person name="Warren L.A."/>
            <person name="Banfield J.F."/>
        </authorList>
    </citation>
    <scope>NUCLEOTIDE SEQUENCE [LARGE SCALE GENOMIC DNA]</scope>
    <source>
        <strain evidence="5">32-69-9</strain>
    </source>
</reference>
<dbReference type="AlphaFoldDB" id="A0A258FHZ0"/>
<dbReference type="PANTHER" id="PTHR30146">
    <property type="entry name" value="LACI-RELATED TRANSCRIPTIONAL REPRESSOR"/>
    <property type="match status" value="1"/>
</dbReference>
<protein>
    <recommendedName>
        <fullName evidence="4">HTH lacI-type domain-containing protein</fullName>
    </recommendedName>
</protein>
<dbReference type="PANTHER" id="PTHR30146:SF153">
    <property type="entry name" value="LACTOSE OPERON REPRESSOR"/>
    <property type="match status" value="1"/>
</dbReference>
<organism evidence="5 6">
    <name type="scientific">Brevundimonas subvibrioides</name>
    <dbReference type="NCBI Taxonomy" id="74313"/>
    <lineage>
        <taxon>Bacteria</taxon>
        <taxon>Pseudomonadati</taxon>
        <taxon>Pseudomonadota</taxon>
        <taxon>Alphaproteobacteria</taxon>
        <taxon>Caulobacterales</taxon>
        <taxon>Caulobacteraceae</taxon>
        <taxon>Brevundimonas</taxon>
    </lineage>
</organism>
<dbReference type="SUPFAM" id="SSF53822">
    <property type="entry name" value="Periplasmic binding protein-like I"/>
    <property type="match status" value="1"/>
</dbReference>
<sequence length="344" mass="36931">MAPRDPDRRAGRATSYDVAKLAGVSQSAVSRAFSPGGSVSDETRERILEAARSLGYRPNAIARGLITRRSNLVGLILPAMASLYYPEIMVEITAEVARRGARVLLITVENPAEVRAALEQLWSFQVDGVIAATAMTAEQLEDFELHRTPVIFYNRAPPHHAGNSVAVDHADGEGRLVDRLWQAGHRRFAMITGPDGSEVAQQRAAGARATLERLGGCITAVTPGDYRYESGIEAFGRLWAGGEQFDVVLCANDAMALGAMDAARLKHGLKVPEDVSVAGFDGFNAGRWLAYQLTTVRQPIGALAAAAVEMLFARIEDPDLAPERRLFSGEIVPGRSARLAPSGG</sequence>
<evidence type="ECO:0000256" key="1">
    <source>
        <dbReference type="ARBA" id="ARBA00023015"/>
    </source>
</evidence>
<dbReference type="InterPro" id="IPR000843">
    <property type="entry name" value="HTH_LacI"/>
</dbReference>
<dbReference type="InterPro" id="IPR046335">
    <property type="entry name" value="LacI/GalR-like_sensor"/>
</dbReference>
<evidence type="ECO:0000313" key="6">
    <source>
        <dbReference type="Proteomes" id="UP000215595"/>
    </source>
</evidence>
<dbReference type="Gene3D" id="3.40.50.2300">
    <property type="match status" value="2"/>
</dbReference>
<keyword evidence="3" id="KW-0804">Transcription</keyword>
<evidence type="ECO:0000256" key="2">
    <source>
        <dbReference type="ARBA" id="ARBA00023125"/>
    </source>
</evidence>
<comment type="caution">
    <text evidence="5">The sequence shown here is derived from an EMBL/GenBank/DDBJ whole genome shotgun (WGS) entry which is preliminary data.</text>
</comment>